<keyword evidence="4" id="KW-0539">Nucleus</keyword>
<gene>
    <name evidence="6" type="ORF">Fot_57727</name>
</gene>
<proteinExistence type="predicted"/>
<dbReference type="AlphaFoldDB" id="A0ABD1NU92"/>
<reference evidence="7" key="1">
    <citation type="submission" date="2024-07" db="EMBL/GenBank/DDBJ databases">
        <title>Two chromosome-level genome assemblies of Korean endemic species Abeliophyllum distichum and Forsythia ovata (Oleaceae).</title>
        <authorList>
            <person name="Jang H."/>
        </authorList>
    </citation>
    <scope>NUCLEOTIDE SEQUENCE [LARGE SCALE GENOMIC DNA]</scope>
</reference>
<dbReference type="InterPro" id="IPR003035">
    <property type="entry name" value="RWP-RK_dom"/>
</dbReference>
<comment type="caution">
    <text evidence="6">The sequence shown here is derived from an EMBL/GenBank/DDBJ whole genome shotgun (WGS) entry which is preliminary data.</text>
</comment>
<feature type="domain" description="RWP-RK" evidence="5">
    <location>
        <begin position="1"/>
        <end position="67"/>
    </location>
</feature>
<dbReference type="PANTHER" id="PTHR32002:SF46">
    <property type="entry name" value="PROTEIN NLP2"/>
    <property type="match status" value="1"/>
</dbReference>
<evidence type="ECO:0000256" key="1">
    <source>
        <dbReference type="ARBA" id="ARBA00023015"/>
    </source>
</evidence>
<evidence type="ECO:0000313" key="6">
    <source>
        <dbReference type="EMBL" id="KAL2455187.1"/>
    </source>
</evidence>
<evidence type="ECO:0000256" key="4">
    <source>
        <dbReference type="ARBA" id="ARBA00023242"/>
    </source>
</evidence>
<dbReference type="Pfam" id="PF02042">
    <property type="entry name" value="RWP-RK"/>
    <property type="match status" value="1"/>
</dbReference>
<sequence>MSKQKKLDNYWHFGWPRAVCEFCSTTWKRICRHYGITRWPSRKIKKVDCSLRKPQLVIDSVQGAEGGIQLSSFYKKFPELVYPNLQGIDHLSTSKMSGRLQQLQSEQTGPTLKRSWSDAQLHEFVQEDSELLVRSYSHKIFSEHASTEAPPPVPKDNNIDTLKSKSDFWGRKGPIQSAISLGP</sequence>
<dbReference type="EMBL" id="JBFOLJ010000131">
    <property type="protein sequence ID" value="KAL2455187.1"/>
    <property type="molecule type" value="Genomic_DNA"/>
</dbReference>
<evidence type="ECO:0000256" key="3">
    <source>
        <dbReference type="ARBA" id="ARBA00023163"/>
    </source>
</evidence>
<dbReference type="GO" id="GO:0003677">
    <property type="term" value="F:DNA binding"/>
    <property type="evidence" value="ECO:0007669"/>
    <property type="project" value="UniProtKB-KW"/>
</dbReference>
<evidence type="ECO:0000313" key="7">
    <source>
        <dbReference type="Proteomes" id="UP001604277"/>
    </source>
</evidence>
<dbReference type="InterPro" id="IPR045012">
    <property type="entry name" value="NLP"/>
</dbReference>
<dbReference type="PROSITE" id="PS51519">
    <property type="entry name" value="RWP_RK"/>
    <property type="match status" value="1"/>
</dbReference>
<evidence type="ECO:0000256" key="2">
    <source>
        <dbReference type="ARBA" id="ARBA00023125"/>
    </source>
</evidence>
<keyword evidence="2" id="KW-0238">DNA-binding</keyword>
<name>A0ABD1NU92_9LAMI</name>
<keyword evidence="7" id="KW-1185">Reference proteome</keyword>
<evidence type="ECO:0000259" key="5">
    <source>
        <dbReference type="PROSITE" id="PS51519"/>
    </source>
</evidence>
<protein>
    <submittedName>
        <fullName evidence="6">Protein NLP1</fullName>
    </submittedName>
</protein>
<keyword evidence="3" id="KW-0804">Transcription</keyword>
<keyword evidence="1" id="KW-0805">Transcription regulation</keyword>
<accession>A0ABD1NU92</accession>
<organism evidence="6 7">
    <name type="scientific">Forsythia ovata</name>
    <dbReference type="NCBI Taxonomy" id="205694"/>
    <lineage>
        <taxon>Eukaryota</taxon>
        <taxon>Viridiplantae</taxon>
        <taxon>Streptophyta</taxon>
        <taxon>Embryophyta</taxon>
        <taxon>Tracheophyta</taxon>
        <taxon>Spermatophyta</taxon>
        <taxon>Magnoliopsida</taxon>
        <taxon>eudicotyledons</taxon>
        <taxon>Gunneridae</taxon>
        <taxon>Pentapetalae</taxon>
        <taxon>asterids</taxon>
        <taxon>lamiids</taxon>
        <taxon>Lamiales</taxon>
        <taxon>Oleaceae</taxon>
        <taxon>Forsythieae</taxon>
        <taxon>Forsythia</taxon>
    </lineage>
</organism>
<dbReference type="Proteomes" id="UP001604277">
    <property type="component" value="Unassembled WGS sequence"/>
</dbReference>
<dbReference type="PANTHER" id="PTHR32002">
    <property type="entry name" value="PROTEIN NLP8"/>
    <property type="match status" value="1"/>
</dbReference>